<protein>
    <submittedName>
        <fullName evidence="1">Rap domain-containing</fullName>
    </submittedName>
</protein>
<comment type="caution">
    <text evidence="1">The sequence shown here is derived from an EMBL/GenBank/DDBJ whole genome shotgun (WGS) entry which is preliminary data.</text>
</comment>
<dbReference type="VEuPathDB" id="ToxoDB:CSUI_009586"/>
<proteinExistence type="predicted"/>
<reference evidence="1 2" key="1">
    <citation type="journal article" date="2017" name="Int. J. Parasitol.">
        <title>The genome of the protozoan parasite Cystoisospora suis and a reverse vaccinology approach to identify vaccine candidates.</title>
        <authorList>
            <person name="Palmieri N."/>
            <person name="Shrestha A."/>
            <person name="Ruttkowski B."/>
            <person name="Beck T."/>
            <person name="Vogl C."/>
            <person name="Tomley F."/>
            <person name="Blake D.P."/>
            <person name="Joachim A."/>
        </authorList>
    </citation>
    <scope>NUCLEOTIDE SEQUENCE [LARGE SCALE GENOMIC DNA]</scope>
    <source>
        <strain evidence="1 2">Wien I</strain>
    </source>
</reference>
<evidence type="ECO:0000313" key="2">
    <source>
        <dbReference type="Proteomes" id="UP000221165"/>
    </source>
</evidence>
<feature type="non-terminal residue" evidence="1">
    <location>
        <position position="1"/>
    </location>
</feature>
<gene>
    <name evidence="1" type="ORF">CSUI_009586</name>
</gene>
<evidence type="ECO:0000313" key="1">
    <source>
        <dbReference type="EMBL" id="PHJ16598.1"/>
    </source>
</evidence>
<dbReference type="OrthoDB" id="1608002at2759"/>
<sequence>LLSVDTPEQIGEEALAKKEVMRIPDFIKITNVVARSGAHTPSLAASLSEEMLRVLDRSNALQFRAAVDPVALSNLYTDPLKLYILERFT</sequence>
<organism evidence="1 2">
    <name type="scientific">Cystoisospora suis</name>
    <dbReference type="NCBI Taxonomy" id="483139"/>
    <lineage>
        <taxon>Eukaryota</taxon>
        <taxon>Sar</taxon>
        <taxon>Alveolata</taxon>
        <taxon>Apicomplexa</taxon>
        <taxon>Conoidasida</taxon>
        <taxon>Coccidia</taxon>
        <taxon>Eucoccidiorida</taxon>
        <taxon>Eimeriorina</taxon>
        <taxon>Sarcocystidae</taxon>
        <taxon>Cystoisospora</taxon>
    </lineage>
</organism>
<dbReference type="Proteomes" id="UP000221165">
    <property type="component" value="Unassembled WGS sequence"/>
</dbReference>
<dbReference type="EMBL" id="MIGC01005785">
    <property type="protein sequence ID" value="PHJ16598.1"/>
    <property type="molecule type" value="Genomic_DNA"/>
</dbReference>
<feature type="non-terminal residue" evidence="1">
    <location>
        <position position="89"/>
    </location>
</feature>
<dbReference type="RefSeq" id="XP_067918325.1">
    <property type="nucleotide sequence ID" value="XM_068069699.1"/>
</dbReference>
<accession>A0A2C6KIY0</accession>
<dbReference type="GeneID" id="94432910"/>
<keyword evidence="2" id="KW-1185">Reference proteome</keyword>
<dbReference type="AlphaFoldDB" id="A0A2C6KIY0"/>
<name>A0A2C6KIY0_9APIC</name>